<reference evidence="3" key="1">
    <citation type="submission" date="2022-11" db="UniProtKB">
        <authorList>
            <consortium name="WormBaseParasite"/>
        </authorList>
    </citation>
    <scope>IDENTIFICATION</scope>
</reference>
<feature type="region of interest" description="Disordered" evidence="1">
    <location>
        <begin position="297"/>
        <end position="343"/>
    </location>
</feature>
<sequence length="343" mass="38828">MADIYIGKPPQTYKALIRILGPAVGLIKEKSEIRQQAVIFDGQLGDYGIYENCKLLFKSFGPAYFNWNNGLKNFNDLGGKGPSFRFRVTGDGFIGNTNAKAKNDYATDIRFKPLQFYIQELQPLQEGYDEVHLLGKVLRAFRDKPDGDETQITGRHPLEVSMYVWAAIYHDWLNAARPPKDSTWYAEMFEEYLENERLSLVLYKCFRGASTTDEQLLQMVEQECKDQHPYLDEPKVPAEPEENGESMEVESEHVCDAACADLHYVKSVSSEKFLNEKPELKEIIPILMQQRYENDIDLSSSSSSSKAADPVPCASSSTQSATTLSPFPALQVHPELKVAEMKE</sequence>
<name>A0A914PNA7_9BILA</name>
<organism evidence="2 3">
    <name type="scientific">Panagrolaimus davidi</name>
    <dbReference type="NCBI Taxonomy" id="227884"/>
    <lineage>
        <taxon>Eukaryota</taxon>
        <taxon>Metazoa</taxon>
        <taxon>Ecdysozoa</taxon>
        <taxon>Nematoda</taxon>
        <taxon>Chromadorea</taxon>
        <taxon>Rhabditida</taxon>
        <taxon>Tylenchina</taxon>
        <taxon>Panagrolaimomorpha</taxon>
        <taxon>Panagrolaimoidea</taxon>
        <taxon>Panagrolaimidae</taxon>
        <taxon>Panagrolaimus</taxon>
    </lineage>
</organism>
<protein>
    <submittedName>
        <fullName evidence="3">Uncharacterized protein</fullName>
    </submittedName>
</protein>
<dbReference type="WBParaSite" id="PDA_v2.g19529.t1">
    <property type="protein sequence ID" value="PDA_v2.g19529.t1"/>
    <property type="gene ID" value="PDA_v2.g19529"/>
</dbReference>
<evidence type="ECO:0000313" key="3">
    <source>
        <dbReference type="WBParaSite" id="PDA_v2.g19529.t1"/>
    </source>
</evidence>
<accession>A0A914PNA7</accession>
<dbReference type="AlphaFoldDB" id="A0A914PNA7"/>
<evidence type="ECO:0000256" key="1">
    <source>
        <dbReference type="SAM" id="MobiDB-lite"/>
    </source>
</evidence>
<keyword evidence="2" id="KW-1185">Reference proteome</keyword>
<feature type="compositionally biased region" description="Low complexity" evidence="1">
    <location>
        <begin position="314"/>
        <end position="325"/>
    </location>
</feature>
<feature type="compositionally biased region" description="Basic and acidic residues" evidence="1">
    <location>
        <begin position="334"/>
        <end position="343"/>
    </location>
</feature>
<proteinExistence type="predicted"/>
<dbReference type="Proteomes" id="UP000887578">
    <property type="component" value="Unplaced"/>
</dbReference>
<evidence type="ECO:0000313" key="2">
    <source>
        <dbReference type="Proteomes" id="UP000887578"/>
    </source>
</evidence>